<dbReference type="AlphaFoldDB" id="A0AAV2CEV0"/>
<dbReference type="Proteomes" id="UP001497516">
    <property type="component" value="Chromosome 1"/>
</dbReference>
<feature type="region of interest" description="Disordered" evidence="1">
    <location>
        <begin position="53"/>
        <end position="73"/>
    </location>
</feature>
<evidence type="ECO:0000313" key="3">
    <source>
        <dbReference type="Proteomes" id="UP001497516"/>
    </source>
</evidence>
<keyword evidence="3" id="KW-1185">Reference proteome</keyword>
<protein>
    <submittedName>
        <fullName evidence="2">Uncharacterized protein</fullName>
    </submittedName>
</protein>
<organism evidence="2 3">
    <name type="scientific">Linum trigynum</name>
    <dbReference type="NCBI Taxonomy" id="586398"/>
    <lineage>
        <taxon>Eukaryota</taxon>
        <taxon>Viridiplantae</taxon>
        <taxon>Streptophyta</taxon>
        <taxon>Embryophyta</taxon>
        <taxon>Tracheophyta</taxon>
        <taxon>Spermatophyta</taxon>
        <taxon>Magnoliopsida</taxon>
        <taxon>eudicotyledons</taxon>
        <taxon>Gunneridae</taxon>
        <taxon>Pentapetalae</taxon>
        <taxon>rosids</taxon>
        <taxon>fabids</taxon>
        <taxon>Malpighiales</taxon>
        <taxon>Linaceae</taxon>
        <taxon>Linum</taxon>
    </lineage>
</organism>
<name>A0AAV2CEV0_9ROSI</name>
<proteinExistence type="predicted"/>
<accession>A0AAV2CEV0</accession>
<reference evidence="2 3" key="1">
    <citation type="submission" date="2024-04" db="EMBL/GenBank/DDBJ databases">
        <authorList>
            <person name="Fracassetti M."/>
        </authorList>
    </citation>
    <scope>NUCLEOTIDE SEQUENCE [LARGE SCALE GENOMIC DNA]</scope>
</reference>
<evidence type="ECO:0000256" key="1">
    <source>
        <dbReference type="SAM" id="MobiDB-lite"/>
    </source>
</evidence>
<dbReference type="EMBL" id="OZ034813">
    <property type="protein sequence ID" value="CAL1355045.1"/>
    <property type="molecule type" value="Genomic_DNA"/>
</dbReference>
<evidence type="ECO:0000313" key="2">
    <source>
        <dbReference type="EMBL" id="CAL1355045.1"/>
    </source>
</evidence>
<gene>
    <name evidence="2" type="ORF">LTRI10_LOCUS2825</name>
</gene>
<sequence>MNTAGIDETVLREPVCDSFPFPVNMSNAHQPLLAQLPANNREERRMGMHRINSRANQLSGKLRVRHDPKCPTT</sequence>